<dbReference type="InterPro" id="IPR019734">
    <property type="entry name" value="TPR_rpt"/>
</dbReference>
<dbReference type="InterPro" id="IPR011990">
    <property type="entry name" value="TPR-like_helical_dom_sf"/>
</dbReference>
<organism evidence="3 4">
    <name type="scientific">Anaerobacillus alkaliphilus</name>
    <dbReference type="NCBI Taxonomy" id="1548597"/>
    <lineage>
        <taxon>Bacteria</taxon>
        <taxon>Bacillati</taxon>
        <taxon>Bacillota</taxon>
        <taxon>Bacilli</taxon>
        <taxon>Bacillales</taxon>
        <taxon>Bacillaceae</taxon>
        <taxon>Anaerobacillus</taxon>
    </lineage>
</organism>
<keyword evidence="4" id="KW-1185">Reference proteome</keyword>
<keyword evidence="1" id="KW-0802">TPR repeat</keyword>
<dbReference type="CDD" id="cd00093">
    <property type="entry name" value="HTH_XRE"/>
    <property type="match status" value="1"/>
</dbReference>
<dbReference type="PROSITE" id="PS50943">
    <property type="entry name" value="HTH_CROC1"/>
    <property type="match status" value="1"/>
</dbReference>
<comment type="caution">
    <text evidence="3">The sequence shown here is derived from an EMBL/GenBank/DDBJ whole genome shotgun (WGS) entry which is preliminary data.</text>
</comment>
<protein>
    <submittedName>
        <fullName evidence="3">Helix-turn-helix domain-containing protein</fullName>
    </submittedName>
</protein>
<dbReference type="RefSeq" id="WP_129077941.1">
    <property type="nucleotide sequence ID" value="NZ_QOUX01000032.1"/>
</dbReference>
<dbReference type="Pfam" id="PF01381">
    <property type="entry name" value="HTH_3"/>
    <property type="match status" value="1"/>
</dbReference>
<dbReference type="EMBL" id="QOUX01000032">
    <property type="protein sequence ID" value="RXJ01639.1"/>
    <property type="molecule type" value="Genomic_DNA"/>
</dbReference>
<dbReference type="Gene3D" id="1.25.40.10">
    <property type="entry name" value="Tetratricopeptide repeat domain"/>
    <property type="match status" value="1"/>
</dbReference>
<feature type="domain" description="HTH cro/C1-type" evidence="2">
    <location>
        <begin position="19"/>
        <end position="69"/>
    </location>
</feature>
<name>A0A4Q0VTP6_9BACI</name>
<sequence>MKIELKTTIEYGKIIALNRLKQGMTQDELARGICSITYLSKLENGKLDQPNLETIDLLLGRLNITISALSDQQKVIKDKIGSIYDAINEKNLKLADREWLKLKESITNNEDPSLYVYYLLISYRYFLGKDDLGSAKNIRKEILLLSKTLTNAQLFYFHYFNGIYHCLDQKFLDGIESFREALTLQDTLPFEDHFLLYHTALAYSNIHNPALALQFALDVLHIFEKQLNYMRVVDCHIIIGINYTRVKQFERALEHYHNVLKVVSQLNQLDLIAMVYHNIGFLYSEKKESKQAINYYLKSIELKEENTPVYLNTVYFLAKELIKEKAFEQARNWISRSLALVKSPSSYSIKLKILEFSISKNSDEHKVYLEEEAIPYYKEKNDINNLYSCYELLGDLYSQEFKYKASSKYYKLALTVKNKK</sequence>
<evidence type="ECO:0000259" key="2">
    <source>
        <dbReference type="PROSITE" id="PS50943"/>
    </source>
</evidence>
<dbReference type="InterPro" id="IPR010982">
    <property type="entry name" value="Lambda_DNA-bd_dom_sf"/>
</dbReference>
<dbReference type="PROSITE" id="PS50005">
    <property type="entry name" value="TPR"/>
    <property type="match status" value="1"/>
</dbReference>
<feature type="repeat" description="TPR" evidence="1">
    <location>
        <begin position="273"/>
        <end position="306"/>
    </location>
</feature>
<dbReference type="Gene3D" id="1.10.260.40">
    <property type="entry name" value="lambda repressor-like DNA-binding domains"/>
    <property type="match status" value="1"/>
</dbReference>
<dbReference type="InterPro" id="IPR001387">
    <property type="entry name" value="Cro/C1-type_HTH"/>
</dbReference>
<gene>
    <name evidence="3" type="ORF">DS745_09160</name>
</gene>
<dbReference type="OrthoDB" id="252257at2"/>
<evidence type="ECO:0000313" key="4">
    <source>
        <dbReference type="Proteomes" id="UP000290649"/>
    </source>
</evidence>
<dbReference type="SUPFAM" id="SSF47413">
    <property type="entry name" value="lambda repressor-like DNA-binding domains"/>
    <property type="match status" value="1"/>
</dbReference>
<dbReference type="Pfam" id="PF13424">
    <property type="entry name" value="TPR_12"/>
    <property type="match status" value="1"/>
</dbReference>
<proteinExistence type="predicted"/>
<dbReference type="Proteomes" id="UP000290649">
    <property type="component" value="Unassembled WGS sequence"/>
</dbReference>
<accession>A0A4Q0VTP6</accession>
<dbReference type="Pfam" id="PF13181">
    <property type="entry name" value="TPR_8"/>
    <property type="match status" value="1"/>
</dbReference>
<dbReference type="SMART" id="SM00530">
    <property type="entry name" value="HTH_XRE"/>
    <property type="match status" value="1"/>
</dbReference>
<dbReference type="SUPFAM" id="SSF48452">
    <property type="entry name" value="TPR-like"/>
    <property type="match status" value="1"/>
</dbReference>
<reference evidence="3 4" key="1">
    <citation type="journal article" date="2019" name="Int. J. Syst. Evol. Microbiol.">
        <title>Anaerobacillus alkaliphilus sp. nov., a novel alkaliphilic and moderately halophilic bacterium.</title>
        <authorList>
            <person name="Borsodi A.K."/>
            <person name="Aszalos J.M."/>
            <person name="Bihari P."/>
            <person name="Nagy I."/>
            <person name="Schumann P."/>
            <person name="Sproer C."/>
            <person name="Kovacs A.L."/>
            <person name="Boka K."/>
            <person name="Dobosy P."/>
            <person name="Ovari M."/>
            <person name="Szili-Kovacs T."/>
            <person name="Toth E."/>
        </authorList>
    </citation>
    <scope>NUCLEOTIDE SEQUENCE [LARGE SCALE GENOMIC DNA]</scope>
    <source>
        <strain evidence="3 4">B16-10</strain>
    </source>
</reference>
<evidence type="ECO:0000313" key="3">
    <source>
        <dbReference type="EMBL" id="RXJ01639.1"/>
    </source>
</evidence>
<evidence type="ECO:0000256" key="1">
    <source>
        <dbReference type="PROSITE-ProRule" id="PRU00339"/>
    </source>
</evidence>
<dbReference type="GO" id="GO:0003677">
    <property type="term" value="F:DNA binding"/>
    <property type="evidence" value="ECO:0007669"/>
    <property type="project" value="InterPro"/>
</dbReference>
<dbReference type="SMART" id="SM00028">
    <property type="entry name" value="TPR"/>
    <property type="match status" value="6"/>
</dbReference>
<dbReference type="AlphaFoldDB" id="A0A4Q0VTP6"/>